<evidence type="ECO:0000313" key="3">
    <source>
        <dbReference type="EMBL" id="CAI3954165.1"/>
    </source>
</evidence>
<protein>
    <recommendedName>
        <fullName evidence="1">DUF4145 domain-containing protein</fullName>
    </recommendedName>
</protein>
<dbReference type="InterPro" id="IPR025285">
    <property type="entry name" value="DUF4145"/>
</dbReference>
<dbReference type="RefSeq" id="WP_271790313.1">
    <property type="nucleotide sequence ID" value="NZ_CAMXCM010000005.1"/>
</dbReference>
<dbReference type="EMBL" id="CAMXCM010000005">
    <property type="protein sequence ID" value="CAI3950104.1"/>
    <property type="molecule type" value="Genomic_DNA"/>
</dbReference>
<dbReference type="Proteomes" id="UP001154259">
    <property type="component" value="Unassembled WGS sequence"/>
</dbReference>
<gene>
    <name evidence="3" type="ORF">R53529_LOCUS1889</name>
    <name evidence="2" type="ORF">R53530_LOCUS1771</name>
</gene>
<evidence type="ECO:0000313" key="4">
    <source>
        <dbReference type="Proteomes" id="UP001154255"/>
    </source>
</evidence>
<name>A0A9W4TQW5_9PROT</name>
<evidence type="ECO:0000313" key="5">
    <source>
        <dbReference type="Proteomes" id="UP001154259"/>
    </source>
</evidence>
<evidence type="ECO:0000313" key="2">
    <source>
        <dbReference type="EMBL" id="CAI3950104.1"/>
    </source>
</evidence>
<proteinExistence type="predicted"/>
<reference evidence="2" key="1">
    <citation type="submission" date="2022-10" db="EMBL/GenBank/DDBJ databases">
        <authorList>
            <person name="Botero Cardona J."/>
        </authorList>
    </citation>
    <scope>NUCLEOTIDE SEQUENCE</scope>
    <source>
        <strain evidence="2">LMG 31819</strain>
        <strain evidence="3">R-53529</strain>
    </source>
</reference>
<organism evidence="2 4">
    <name type="scientific">Commensalibacter communis</name>
    <dbReference type="NCBI Taxonomy" id="2972786"/>
    <lineage>
        <taxon>Bacteria</taxon>
        <taxon>Pseudomonadati</taxon>
        <taxon>Pseudomonadota</taxon>
        <taxon>Alphaproteobacteria</taxon>
        <taxon>Acetobacterales</taxon>
        <taxon>Acetobacteraceae</taxon>
    </lineage>
</organism>
<dbReference type="AlphaFoldDB" id="A0A9W4TQW5"/>
<dbReference type="EMBL" id="CAMXCS010000006">
    <property type="protein sequence ID" value="CAI3954165.1"/>
    <property type="molecule type" value="Genomic_DNA"/>
</dbReference>
<accession>A0A9W4TQW5</accession>
<evidence type="ECO:0000259" key="1">
    <source>
        <dbReference type="Pfam" id="PF13643"/>
    </source>
</evidence>
<keyword evidence="5" id="KW-1185">Reference proteome</keyword>
<dbReference type="Pfam" id="PF13643">
    <property type="entry name" value="DUF4145"/>
    <property type="match status" value="1"/>
</dbReference>
<dbReference type="Proteomes" id="UP001154255">
    <property type="component" value="Unassembled WGS sequence"/>
</dbReference>
<feature type="domain" description="DUF4145" evidence="1">
    <location>
        <begin position="113"/>
        <end position="197"/>
    </location>
</feature>
<comment type="caution">
    <text evidence="2">The sequence shown here is derived from an EMBL/GenBank/DDBJ whole genome shotgun (WGS) entry which is preliminary data.</text>
</comment>
<sequence length="232" mass="27019">MSQVVHDCPYCKSKNMTFDIIVNSYDQEYQQAYGRKYDSSVIEPDPEALFYSMTVRYYALGQCRKSECQQTVPFVLECQASEINIIDILRPPMNSPYLCPKHTPKNIEKIFDEAAQCYAAHCFTASLTMLRTCLDMTTKDLLNEESDQKKSLYQRIEILFNKGFIRLRLKEFAEEIRVEGNNAVHDGDTSPENLKAVFYFVTSFLREVYSDEKEMSLIRERRAQRKNQGKTS</sequence>